<keyword evidence="3" id="KW-1185">Reference proteome</keyword>
<name>A0A395HI42_ASPHC</name>
<feature type="region of interest" description="Disordered" evidence="1">
    <location>
        <begin position="58"/>
        <end position="108"/>
    </location>
</feature>
<dbReference type="STRING" id="1450537.A0A395HI42"/>
<gene>
    <name evidence="2" type="ORF">BO97DRAFT_356149</name>
</gene>
<accession>A0A395HI42</accession>
<evidence type="ECO:0000313" key="3">
    <source>
        <dbReference type="Proteomes" id="UP000248961"/>
    </source>
</evidence>
<protein>
    <submittedName>
        <fullName evidence="2">Uncharacterized protein</fullName>
    </submittedName>
</protein>
<dbReference type="OrthoDB" id="3872446at2759"/>
<dbReference type="EMBL" id="KZ824328">
    <property type="protein sequence ID" value="RAL07571.1"/>
    <property type="molecule type" value="Genomic_DNA"/>
</dbReference>
<dbReference type="RefSeq" id="XP_025546725.1">
    <property type="nucleotide sequence ID" value="XM_025692160.1"/>
</dbReference>
<organism evidence="2 3">
    <name type="scientific">Aspergillus homomorphus (strain CBS 101889)</name>
    <dbReference type="NCBI Taxonomy" id="1450537"/>
    <lineage>
        <taxon>Eukaryota</taxon>
        <taxon>Fungi</taxon>
        <taxon>Dikarya</taxon>
        <taxon>Ascomycota</taxon>
        <taxon>Pezizomycotina</taxon>
        <taxon>Eurotiomycetes</taxon>
        <taxon>Eurotiomycetidae</taxon>
        <taxon>Eurotiales</taxon>
        <taxon>Aspergillaceae</taxon>
        <taxon>Aspergillus</taxon>
        <taxon>Aspergillus subgen. Circumdati</taxon>
    </lineage>
</organism>
<dbReference type="AlphaFoldDB" id="A0A395HI42"/>
<evidence type="ECO:0000256" key="1">
    <source>
        <dbReference type="SAM" id="MobiDB-lite"/>
    </source>
</evidence>
<proteinExistence type="predicted"/>
<dbReference type="GeneID" id="37196449"/>
<dbReference type="VEuPathDB" id="FungiDB:BO97DRAFT_356149"/>
<evidence type="ECO:0000313" key="2">
    <source>
        <dbReference type="EMBL" id="RAL07571.1"/>
    </source>
</evidence>
<dbReference type="Proteomes" id="UP000248961">
    <property type="component" value="Unassembled WGS sequence"/>
</dbReference>
<sequence>MAEPEDVEEDLFADLYDADDTAAQTTSLVELSRASDPIASAPSVHTTEHQPLYTEQSHVETEAGGTYQYSHQPGRHQGVEIGGAGFANHSATPAGDSEPQGTGIKEDG</sequence>
<reference evidence="2 3" key="1">
    <citation type="submission" date="2018-02" db="EMBL/GenBank/DDBJ databases">
        <title>The genomes of Aspergillus section Nigri reveals drivers in fungal speciation.</title>
        <authorList>
            <consortium name="DOE Joint Genome Institute"/>
            <person name="Vesth T.C."/>
            <person name="Nybo J."/>
            <person name="Theobald S."/>
            <person name="Brandl J."/>
            <person name="Frisvad J.C."/>
            <person name="Nielsen K.F."/>
            <person name="Lyhne E.K."/>
            <person name="Kogle M.E."/>
            <person name="Kuo A."/>
            <person name="Riley R."/>
            <person name="Clum A."/>
            <person name="Nolan M."/>
            <person name="Lipzen A."/>
            <person name="Salamov A."/>
            <person name="Henrissat B."/>
            <person name="Wiebenga A."/>
            <person name="De vries R.P."/>
            <person name="Grigoriev I.V."/>
            <person name="Mortensen U.H."/>
            <person name="Andersen M.R."/>
            <person name="Baker S.E."/>
        </authorList>
    </citation>
    <scope>NUCLEOTIDE SEQUENCE [LARGE SCALE GENOMIC DNA]</scope>
    <source>
        <strain evidence="2 3">CBS 101889</strain>
    </source>
</reference>